<dbReference type="RefSeq" id="WP_115872853.1">
    <property type="nucleotide sequence ID" value="NZ_JARQAZ010000009.1"/>
</dbReference>
<dbReference type="NCBIfam" id="NF033634">
    <property type="entry name" value="SLATT_1"/>
    <property type="match status" value="1"/>
</dbReference>
<reference evidence="2 3" key="1">
    <citation type="submission" date="2023-03" db="EMBL/GenBank/DDBJ databases">
        <authorList>
            <person name="Shen W."/>
            <person name="Cai J."/>
        </authorList>
    </citation>
    <scope>NUCLEOTIDE SEQUENCE [LARGE SCALE GENOMIC DNA]</scope>
    <source>
        <strain evidence="2 3">Y59</strain>
    </source>
</reference>
<protein>
    <submittedName>
        <fullName evidence="2">DUF4231 domain-containing protein</fullName>
    </submittedName>
</protein>
<keyword evidence="1" id="KW-0812">Transmembrane</keyword>
<evidence type="ECO:0000313" key="2">
    <source>
        <dbReference type="EMBL" id="MDT2771468.1"/>
    </source>
</evidence>
<keyword evidence="1" id="KW-0472">Membrane</keyword>
<evidence type="ECO:0000256" key="1">
    <source>
        <dbReference type="SAM" id="Phobius"/>
    </source>
</evidence>
<sequence>MDNNVATKVEEYSKLRILEPLEHINKRVRRLKFVTFSSSFFKLIFSASIPVLVPLVPDNPHLLTLIAIISAMVSIVQGINTLTDYESKIAVLTKFKNDLEKEWVLFQTGTGTYSKEAEENFHLLVKNVENLYDSHVQGLLDSSN</sequence>
<proteinExistence type="predicted"/>
<feature type="transmembrane region" description="Helical" evidence="1">
    <location>
        <begin position="33"/>
        <end position="56"/>
    </location>
</feature>
<keyword evidence="3" id="KW-1185">Reference proteome</keyword>
<dbReference type="Proteomes" id="UP001269061">
    <property type="component" value="Unassembled WGS sequence"/>
</dbReference>
<name>A0ABU3FKD6_9ENTE</name>
<gene>
    <name evidence="2" type="ORF">P7H46_11630</name>
</gene>
<organism evidence="2 3">
    <name type="scientific">Enterococcus pseudoavium</name>
    <dbReference type="NCBI Taxonomy" id="44007"/>
    <lineage>
        <taxon>Bacteria</taxon>
        <taxon>Bacillati</taxon>
        <taxon>Bacillota</taxon>
        <taxon>Bacilli</taxon>
        <taxon>Lactobacillales</taxon>
        <taxon>Enterococcaceae</taxon>
        <taxon>Enterococcus</taxon>
    </lineage>
</organism>
<dbReference type="EMBL" id="JARQAZ010000009">
    <property type="protein sequence ID" value="MDT2771468.1"/>
    <property type="molecule type" value="Genomic_DNA"/>
</dbReference>
<accession>A0ABU3FKD6</accession>
<evidence type="ECO:0000313" key="3">
    <source>
        <dbReference type="Proteomes" id="UP001269061"/>
    </source>
</evidence>
<feature type="transmembrane region" description="Helical" evidence="1">
    <location>
        <begin position="62"/>
        <end position="82"/>
    </location>
</feature>
<comment type="caution">
    <text evidence="2">The sequence shown here is derived from an EMBL/GenBank/DDBJ whole genome shotgun (WGS) entry which is preliminary data.</text>
</comment>
<keyword evidence="1" id="KW-1133">Transmembrane helix</keyword>